<dbReference type="EMBL" id="QUMW01000017">
    <property type="protein sequence ID" value="REG20603.1"/>
    <property type="molecule type" value="Genomic_DNA"/>
</dbReference>
<dbReference type="InterPro" id="IPR007554">
    <property type="entry name" value="Glycerophosphate_synth"/>
</dbReference>
<dbReference type="RefSeq" id="WP_115886072.1">
    <property type="nucleotide sequence ID" value="NZ_CBCSHX010000009.1"/>
</dbReference>
<keyword evidence="5" id="KW-0777">Teichoic acid biosynthesis</keyword>
<dbReference type="InterPro" id="IPR051612">
    <property type="entry name" value="Teichoic_Acid_Biosynth"/>
</dbReference>
<name>A0A3E0AQX2_9STAP</name>
<evidence type="ECO:0000256" key="4">
    <source>
        <dbReference type="ARBA" id="ARBA00022679"/>
    </source>
</evidence>
<gene>
    <name evidence="7" type="ORF">DFR63_2320</name>
</gene>
<dbReference type="PANTHER" id="PTHR37316">
    <property type="entry name" value="TEICHOIC ACID GLYCEROL-PHOSPHATE PRIMASE"/>
    <property type="match status" value="1"/>
</dbReference>
<evidence type="ECO:0000256" key="6">
    <source>
        <dbReference type="ARBA" id="ARBA00023136"/>
    </source>
</evidence>
<dbReference type="OrthoDB" id="9811865at2"/>
<evidence type="ECO:0000313" key="8">
    <source>
        <dbReference type="Proteomes" id="UP000257076"/>
    </source>
</evidence>
<dbReference type="InterPro" id="IPR043148">
    <property type="entry name" value="TagF_C"/>
</dbReference>
<accession>A0A3E0AQX2</accession>
<dbReference type="GO" id="GO:0019350">
    <property type="term" value="P:teichoic acid biosynthetic process"/>
    <property type="evidence" value="ECO:0007669"/>
    <property type="project" value="UniProtKB-KW"/>
</dbReference>
<comment type="similarity">
    <text evidence="2">Belongs to the CDP-glycerol glycerophosphotransferase family.</text>
</comment>
<evidence type="ECO:0000313" key="7">
    <source>
        <dbReference type="EMBL" id="REG20603.1"/>
    </source>
</evidence>
<dbReference type="Pfam" id="PF04464">
    <property type="entry name" value="Glyphos_transf"/>
    <property type="match status" value="1"/>
</dbReference>
<keyword evidence="4 7" id="KW-0808">Transferase</keyword>
<comment type="caution">
    <text evidence="7">The sequence shown here is derived from an EMBL/GenBank/DDBJ whole genome shotgun (WGS) entry which is preliminary data.</text>
</comment>
<dbReference type="PANTHER" id="PTHR37316:SF1">
    <property type="entry name" value="TEICHOIC ACID GLYCEROL-PHOSPHATE PRIMASE"/>
    <property type="match status" value="1"/>
</dbReference>
<keyword evidence="6" id="KW-0472">Membrane</keyword>
<protein>
    <submittedName>
        <fullName evidence="7">CDP-glycerol glycerophosphotransferase (TagB/SpsB family)</fullName>
    </submittedName>
</protein>
<evidence type="ECO:0000256" key="2">
    <source>
        <dbReference type="ARBA" id="ARBA00010488"/>
    </source>
</evidence>
<evidence type="ECO:0000256" key="1">
    <source>
        <dbReference type="ARBA" id="ARBA00004202"/>
    </source>
</evidence>
<dbReference type="AlphaFoldDB" id="A0A3E0AQX2"/>
<proteinExistence type="inferred from homology"/>
<evidence type="ECO:0000256" key="5">
    <source>
        <dbReference type="ARBA" id="ARBA00022944"/>
    </source>
</evidence>
<keyword evidence="8" id="KW-1185">Reference proteome</keyword>
<evidence type="ECO:0000256" key="3">
    <source>
        <dbReference type="ARBA" id="ARBA00022475"/>
    </source>
</evidence>
<sequence length="383" mass="44283">MAKEAVIQFFLLLSGTVFKLFNLLPLQDKTVMLASFGDNIEYVIGEVKNQTSSEIFILKEPRCKKQFEAVSQKNITDFTPRSTFSFIRGIYHLATARYVFVDNYHIVLAACNFRPSVRCTQVWHANGAVKYFGFRDKTIKNRPDSAHKRFKKVYSRFHHITVSSDEMAYIFKEAFGADDSRILKTGVPRTDFFYNMDKIEAEAEVVRSTMPVLKDKKALLYAPTFRDNQFDTDKIHLNIDLMRKKLGGEYHLLLKLHPAVKLSGFNNSEFVTDVSGKYEINSLLAAADVLITDYSSIPFEFSILNKPMIFFPYDLKKYEESRGIWFNYETYMPGPVAYQTADIITALEENDFDLEKIASFNKQWNKYSSGRASEKLIEYIYSI</sequence>
<comment type="subcellular location">
    <subcellularLocation>
        <location evidence="1">Cell membrane</location>
        <topology evidence="1">Peripheral membrane protein</topology>
    </subcellularLocation>
</comment>
<reference evidence="7 8" key="1">
    <citation type="submission" date="2018-08" db="EMBL/GenBank/DDBJ databases">
        <title>Genomic Encyclopedia of Type Strains, Phase IV (KMG-IV): sequencing the most valuable type-strain genomes for metagenomic binning, comparative biology and taxonomic classification.</title>
        <authorList>
            <person name="Goeker M."/>
        </authorList>
    </citation>
    <scope>NUCLEOTIDE SEQUENCE [LARGE SCALE GENOMIC DNA]</scope>
    <source>
        <strain evidence="7 8">DSM 17274</strain>
    </source>
</reference>
<dbReference type="GO" id="GO:0047355">
    <property type="term" value="F:CDP-glycerol glycerophosphotransferase activity"/>
    <property type="evidence" value="ECO:0007669"/>
    <property type="project" value="InterPro"/>
</dbReference>
<organism evidence="7 8">
    <name type="scientific">Jeotgalicoccus halotolerans</name>
    <dbReference type="NCBI Taxonomy" id="157227"/>
    <lineage>
        <taxon>Bacteria</taxon>
        <taxon>Bacillati</taxon>
        <taxon>Bacillota</taxon>
        <taxon>Bacilli</taxon>
        <taxon>Bacillales</taxon>
        <taxon>Staphylococcaceae</taxon>
        <taxon>Jeotgalicoccus</taxon>
    </lineage>
</organism>
<dbReference type="SUPFAM" id="SSF53756">
    <property type="entry name" value="UDP-Glycosyltransferase/glycogen phosphorylase"/>
    <property type="match status" value="1"/>
</dbReference>
<dbReference type="Proteomes" id="UP000257076">
    <property type="component" value="Unassembled WGS sequence"/>
</dbReference>
<dbReference type="Gene3D" id="3.40.50.11820">
    <property type="match status" value="1"/>
</dbReference>
<dbReference type="Gene3D" id="3.40.50.12580">
    <property type="match status" value="1"/>
</dbReference>
<keyword evidence="3" id="KW-1003">Cell membrane</keyword>
<dbReference type="GO" id="GO:0005886">
    <property type="term" value="C:plasma membrane"/>
    <property type="evidence" value="ECO:0007669"/>
    <property type="project" value="UniProtKB-SubCell"/>
</dbReference>
<dbReference type="InterPro" id="IPR043149">
    <property type="entry name" value="TagF_N"/>
</dbReference>